<evidence type="ECO:0000313" key="8">
    <source>
        <dbReference type="Proteomes" id="UP000036987"/>
    </source>
</evidence>
<evidence type="ECO:0000313" key="7">
    <source>
        <dbReference type="EMBL" id="KMZ56002.1"/>
    </source>
</evidence>
<dbReference type="InterPro" id="IPR025756">
    <property type="entry name" value="Myb_CC_LHEQLE"/>
</dbReference>
<dbReference type="InterPro" id="IPR006447">
    <property type="entry name" value="Myb_dom_plants"/>
</dbReference>
<gene>
    <name evidence="7" type="ORF">ZOSMA_9G01070</name>
</gene>
<dbReference type="OrthoDB" id="551907at2759"/>
<dbReference type="NCBIfam" id="TIGR01557">
    <property type="entry name" value="myb_SHAQKYF"/>
    <property type="match status" value="1"/>
</dbReference>
<proteinExistence type="predicted"/>
<dbReference type="PANTHER" id="PTHR31499">
    <property type="entry name" value="MYB FAMILY TRANSCRIPTION FACTOR PHL11"/>
    <property type="match status" value="1"/>
</dbReference>
<dbReference type="Proteomes" id="UP000036987">
    <property type="component" value="Unassembled WGS sequence"/>
</dbReference>
<keyword evidence="2" id="KW-0238">DNA-binding</keyword>
<dbReference type="Pfam" id="PF14379">
    <property type="entry name" value="Myb_CC_LHEQLE"/>
    <property type="match status" value="1"/>
</dbReference>
<evidence type="ECO:0000259" key="6">
    <source>
        <dbReference type="PROSITE" id="PS51294"/>
    </source>
</evidence>
<dbReference type="STRING" id="29655.A0A0K9NIT6"/>
<evidence type="ECO:0000256" key="4">
    <source>
        <dbReference type="ARBA" id="ARBA00023242"/>
    </source>
</evidence>
<dbReference type="InterPro" id="IPR009057">
    <property type="entry name" value="Homeodomain-like_sf"/>
</dbReference>
<protein>
    <submittedName>
        <fullName evidence="7">Protein PHR1-LIKE 1</fullName>
    </submittedName>
</protein>
<feature type="compositionally biased region" description="Basic and acidic residues" evidence="5">
    <location>
        <begin position="391"/>
        <end position="405"/>
    </location>
</feature>
<keyword evidence="8" id="KW-1185">Reference proteome</keyword>
<dbReference type="GO" id="GO:0003677">
    <property type="term" value="F:DNA binding"/>
    <property type="evidence" value="ECO:0007669"/>
    <property type="project" value="UniProtKB-KW"/>
</dbReference>
<name>A0A0K9NIT6_ZOSMR</name>
<evidence type="ECO:0000256" key="2">
    <source>
        <dbReference type="ARBA" id="ARBA00023125"/>
    </source>
</evidence>
<feature type="domain" description="HTH myb-type" evidence="6">
    <location>
        <begin position="228"/>
        <end position="288"/>
    </location>
</feature>
<dbReference type="Gene3D" id="1.10.10.60">
    <property type="entry name" value="Homeodomain-like"/>
    <property type="match status" value="1"/>
</dbReference>
<evidence type="ECO:0000256" key="3">
    <source>
        <dbReference type="ARBA" id="ARBA00023163"/>
    </source>
</evidence>
<dbReference type="EMBL" id="LFYR01002228">
    <property type="protein sequence ID" value="KMZ56002.1"/>
    <property type="molecule type" value="Genomic_DNA"/>
</dbReference>
<dbReference type="PANTHER" id="PTHR31499:SF80">
    <property type="entry name" value="HTH MYB-TYPE DOMAIN-CONTAINING PROTEIN"/>
    <property type="match status" value="1"/>
</dbReference>
<keyword evidence="4" id="KW-0539">Nucleus</keyword>
<dbReference type="PROSITE" id="PS51294">
    <property type="entry name" value="HTH_MYB"/>
    <property type="match status" value="1"/>
</dbReference>
<feature type="region of interest" description="Disordered" evidence="5">
    <location>
        <begin position="1"/>
        <end position="28"/>
    </location>
</feature>
<accession>A0A0K9NIT6</accession>
<dbReference type="InterPro" id="IPR017930">
    <property type="entry name" value="Myb_dom"/>
</dbReference>
<dbReference type="InterPro" id="IPR046955">
    <property type="entry name" value="PHR1-like"/>
</dbReference>
<evidence type="ECO:0000256" key="5">
    <source>
        <dbReference type="SAM" id="MobiDB-lite"/>
    </source>
</evidence>
<keyword evidence="1" id="KW-0805">Transcription regulation</keyword>
<dbReference type="InterPro" id="IPR001005">
    <property type="entry name" value="SANT/Myb"/>
</dbReference>
<organism evidence="7 8">
    <name type="scientific">Zostera marina</name>
    <name type="common">Eelgrass</name>
    <dbReference type="NCBI Taxonomy" id="29655"/>
    <lineage>
        <taxon>Eukaryota</taxon>
        <taxon>Viridiplantae</taxon>
        <taxon>Streptophyta</taxon>
        <taxon>Embryophyta</taxon>
        <taxon>Tracheophyta</taxon>
        <taxon>Spermatophyta</taxon>
        <taxon>Magnoliopsida</taxon>
        <taxon>Liliopsida</taxon>
        <taxon>Zosteraceae</taxon>
        <taxon>Zostera</taxon>
    </lineage>
</organism>
<sequence>MEASNKSNRCSYFSHSRTKSSSLPTNPNSQLVSIERELQSNTAEPSFAAHLLSNSSTMSSLYSPDINFSVHKQNMSSSSFVLDHQSPSNNIVSPIPLSYSLPSGESLPSQQLIEGEHWNDDAIQELLNFNSGVSVDHCSIQNGQVLASEDLTPHNRQKSQNQWSNWTASDACLTSNWNEILNDVTAMDSIHTPEFTNTLESHQLMPVPSNSGELRAFPSHVSSSNCATPTKQRMRWTPEKHERFVKSVNQLGGCEKATPKAVLKLMNFEDMTIYHVKSHLQKYRTARYRPDSSEGTSERNNTLDEISSLDLKAGSIGITEALRLQMEVQKQLHEQLEIQRNLQVKIEENGRRLQMMFEKQQKASGEKVHLSDTTEGQSSDDNDNVNLKITSNDDKDRQVGEREKIINPNTNNGGSISQNCQPAKRSKNSHIPDSLASK</sequence>
<dbReference type="SUPFAM" id="SSF46689">
    <property type="entry name" value="Homeodomain-like"/>
    <property type="match status" value="1"/>
</dbReference>
<reference evidence="8" key="1">
    <citation type="journal article" date="2016" name="Nature">
        <title>The genome of the seagrass Zostera marina reveals angiosperm adaptation to the sea.</title>
        <authorList>
            <person name="Olsen J.L."/>
            <person name="Rouze P."/>
            <person name="Verhelst B."/>
            <person name="Lin Y.-C."/>
            <person name="Bayer T."/>
            <person name="Collen J."/>
            <person name="Dattolo E."/>
            <person name="De Paoli E."/>
            <person name="Dittami S."/>
            <person name="Maumus F."/>
            <person name="Michel G."/>
            <person name="Kersting A."/>
            <person name="Lauritano C."/>
            <person name="Lohaus R."/>
            <person name="Toepel M."/>
            <person name="Tonon T."/>
            <person name="Vanneste K."/>
            <person name="Amirebrahimi M."/>
            <person name="Brakel J."/>
            <person name="Bostroem C."/>
            <person name="Chovatia M."/>
            <person name="Grimwood J."/>
            <person name="Jenkins J.W."/>
            <person name="Jueterbock A."/>
            <person name="Mraz A."/>
            <person name="Stam W.T."/>
            <person name="Tice H."/>
            <person name="Bornberg-Bauer E."/>
            <person name="Green P.J."/>
            <person name="Pearson G.A."/>
            <person name="Procaccini G."/>
            <person name="Duarte C.M."/>
            <person name="Schmutz J."/>
            <person name="Reusch T.B.H."/>
            <person name="Van de Peer Y."/>
        </authorList>
    </citation>
    <scope>NUCLEOTIDE SEQUENCE [LARGE SCALE GENOMIC DNA]</scope>
    <source>
        <strain evidence="8">cv. Finnish</strain>
    </source>
</reference>
<feature type="region of interest" description="Disordered" evidence="5">
    <location>
        <begin position="359"/>
        <end position="438"/>
    </location>
</feature>
<feature type="compositionally biased region" description="Polar residues" evidence="5">
    <location>
        <begin position="407"/>
        <end position="421"/>
    </location>
</feature>
<dbReference type="Pfam" id="PF00249">
    <property type="entry name" value="Myb_DNA-binding"/>
    <property type="match status" value="1"/>
</dbReference>
<dbReference type="AlphaFoldDB" id="A0A0K9NIT6"/>
<comment type="caution">
    <text evidence="7">The sequence shown here is derived from an EMBL/GenBank/DDBJ whole genome shotgun (WGS) entry which is preliminary data.</text>
</comment>
<evidence type="ECO:0000256" key="1">
    <source>
        <dbReference type="ARBA" id="ARBA00023015"/>
    </source>
</evidence>
<dbReference type="FunFam" id="1.10.10.60:FF:000002">
    <property type="entry name" value="Myb family transcription factor"/>
    <property type="match status" value="1"/>
</dbReference>
<feature type="compositionally biased region" description="Basic and acidic residues" evidence="5">
    <location>
        <begin position="359"/>
        <end position="372"/>
    </location>
</feature>
<keyword evidence="3" id="KW-0804">Transcription</keyword>
<dbReference type="GO" id="GO:0003700">
    <property type="term" value="F:DNA-binding transcription factor activity"/>
    <property type="evidence" value="ECO:0007669"/>
    <property type="project" value="InterPro"/>
</dbReference>